<dbReference type="EMBL" id="CAAGRJ010012699">
    <property type="protein sequence ID" value="VFV29451.1"/>
    <property type="molecule type" value="Genomic_DNA"/>
</dbReference>
<gene>
    <name evidence="2" type="ORF">LYPA_23C014566</name>
</gene>
<accession>A0A485N7J8</accession>
<reference evidence="2 3" key="1">
    <citation type="submission" date="2019-01" db="EMBL/GenBank/DDBJ databases">
        <authorList>
            <person name="Alioto T."/>
            <person name="Alioto T."/>
        </authorList>
    </citation>
    <scope>NUCLEOTIDE SEQUENCE [LARGE SCALE GENOMIC DNA]</scope>
</reference>
<protein>
    <submittedName>
        <fullName evidence="2">Uncharacterized protein</fullName>
    </submittedName>
</protein>
<feature type="compositionally biased region" description="Gly residues" evidence="1">
    <location>
        <begin position="270"/>
        <end position="283"/>
    </location>
</feature>
<dbReference type="Proteomes" id="UP000386466">
    <property type="component" value="Unassembled WGS sequence"/>
</dbReference>
<feature type="compositionally biased region" description="Polar residues" evidence="1">
    <location>
        <begin position="1"/>
        <end position="10"/>
    </location>
</feature>
<feature type="compositionally biased region" description="Gly residues" evidence="1">
    <location>
        <begin position="86"/>
        <end position="95"/>
    </location>
</feature>
<dbReference type="AlphaFoldDB" id="A0A485N7J8"/>
<feature type="compositionally biased region" description="Low complexity" evidence="1">
    <location>
        <begin position="161"/>
        <end position="171"/>
    </location>
</feature>
<evidence type="ECO:0000313" key="3">
    <source>
        <dbReference type="Proteomes" id="UP000386466"/>
    </source>
</evidence>
<feature type="region of interest" description="Disordered" evidence="1">
    <location>
        <begin position="268"/>
        <end position="297"/>
    </location>
</feature>
<feature type="compositionally biased region" description="Low complexity" evidence="1">
    <location>
        <begin position="187"/>
        <end position="196"/>
    </location>
</feature>
<organism evidence="2 3">
    <name type="scientific">Lynx pardinus</name>
    <name type="common">Iberian lynx</name>
    <name type="synonym">Felis pardina</name>
    <dbReference type="NCBI Taxonomy" id="191816"/>
    <lineage>
        <taxon>Eukaryota</taxon>
        <taxon>Metazoa</taxon>
        <taxon>Chordata</taxon>
        <taxon>Craniata</taxon>
        <taxon>Vertebrata</taxon>
        <taxon>Euteleostomi</taxon>
        <taxon>Mammalia</taxon>
        <taxon>Eutheria</taxon>
        <taxon>Laurasiatheria</taxon>
        <taxon>Carnivora</taxon>
        <taxon>Feliformia</taxon>
        <taxon>Felidae</taxon>
        <taxon>Felinae</taxon>
        <taxon>Lynx</taxon>
    </lineage>
</organism>
<proteinExistence type="predicted"/>
<evidence type="ECO:0000256" key="1">
    <source>
        <dbReference type="SAM" id="MobiDB-lite"/>
    </source>
</evidence>
<feature type="compositionally biased region" description="Basic residues" evidence="1">
    <location>
        <begin position="173"/>
        <end position="186"/>
    </location>
</feature>
<feature type="region of interest" description="Disordered" evidence="1">
    <location>
        <begin position="365"/>
        <end position="423"/>
    </location>
</feature>
<name>A0A485N7J8_LYNPA</name>
<feature type="compositionally biased region" description="Low complexity" evidence="1">
    <location>
        <begin position="104"/>
        <end position="124"/>
    </location>
</feature>
<evidence type="ECO:0000313" key="2">
    <source>
        <dbReference type="EMBL" id="VFV29451.1"/>
    </source>
</evidence>
<feature type="region of interest" description="Disordered" evidence="1">
    <location>
        <begin position="1"/>
        <end position="243"/>
    </location>
</feature>
<keyword evidence="3" id="KW-1185">Reference proteome</keyword>
<feature type="compositionally biased region" description="Basic residues" evidence="1">
    <location>
        <begin position="37"/>
        <end position="46"/>
    </location>
</feature>
<sequence length="442" mass="45217">MMLYRTSVSSEAARAAGSETQEFCPGHSPSSPPFHPGHGRPGRPRRCPQASRLRSPAGPSCAQRPEEAEGGRPWGGGRPDPAGPAGALGGGGAGRAGRQRQHPGLRGPAGPVRGAPGPRGRAGLPDGGRAGRRVPPHRGPAAGQRLAGRHRADPPKRLHGRPQGAARAAGRLRGGRRAQRALRRAGAHGARVRGAATPDRHPLGVRGRGRLDGPAAHRALRQGGPRPPAARLPAVPQAGPPPRAGRVLGAGPRPGPAHVRLLRPATAVGLAGGPGAPGAGGPDAGPPEGPGPHLHAEERPVCHLPGRLRGGRPAQDPALLPHLSLQVHRPLVRPGGSPLLPRVPAVAGRHGGRLRLHRRELGRRGRLAARPPAPALGRPGPAALAEAAAAGPSQLARPRPGHCVPGEAPRAAVRPRGPWPTQIGAGRVEMRSVSSLERIKCV</sequence>
<feature type="compositionally biased region" description="Low complexity" evidence="1">
    <location>
        <begin position="375"/>
        <end position="392"/>
    </location>
</feature>